<dbReference type="RefSeq" id="XP_027613586.1">
    <property type="nucleotide sequence ID" value="XM_027757785.1"/>
</dbReference>
<protein>
    <submittedName>
        <fullName evidence="1">Uncharacterized protein</fullName>
    </submittedName>
</protein>
<dbReference type="EMBL" id="BFAD01000004">
    <property type="protein sequence ID" value="GBE82673.1"/>
    <property type="molecule type" value="Genomic_DNA"/>
</dbReference>
<dbReference type="OrthoDB" id="2791548at2759"/>
<evidence type="ECO:0000313" key="1">
    <source>
        <dbReference type="EMBL" id="GBE82673.1"/>
    </source>
</evidence>
<name>A0A401GKH1_9APHY</name>
<dbReference type="InParanoid" id="A0A401GKH1"/>
<evidence type="ECO:0000313" key="2">
    <source>
        <dbReference type="Proteomes" id="UP000287166"/>
    </source>
</evidence>
<gene>
    <name evidence="1" type="ORF">SCP_0410580</name>
</gene>
<sequence>MAHTLSNVPGPAPLPAPLAEQVPPAMLLLAEYFMDVDNEDVSYVDGKNTSDPVMEAYMDNDSTTNVLAHDMHHLEQQLENLQNGEDVHLRLGDMVSVMAEGEEHGETDATVLDIIAAMRFMGIEDSDSEDDIEDMFCKEVPMRMDGDWKPYGSKTMFMLDLLDNLPRLRLSDDHMKTFIWIMKECGTPDVPSFSALRKKQAELAHKVNVETKQHESSQSNLFYVNVPLATVKLDFANPLVQPHIQVYPEVGCSVSEFYHGEKWQYIKEDELDLNQLMWADWINTPHRHFYIKELAEVRDGRLVIPLRWVVDNNIECFDGYVVQYNSMCDLFEIQDKDLIRLQATELSANYFDLKTRGCSFKFPDFAPKWVYEMPHPVCGVANGRPTFTIRMMCWSDDVSGNKTKQFNPHTNIYLANINLPHQKLQQEYFVKFCSTSQHASSSEQMDAVLTDTGEDRWHTAYDCHLEQEILFRVIIHVLPADNPQQSEHCSHIGGNRNYSCHCCMAGGMAEERESDIGYEKMFSPDNPRRTHAGIVEEIRQQLFAAGLGVQDNIDEMQTRSGIKDKTAQHWIEIVIARARTMQAARLSNPIIKDARLKNPRLTGDNCKAVKAEIKHEIQLECHEWLVMQPPSRYNALPEDSPLRDGNATRPGNHFNVLFSCPRTLDPPIDTPGEILHTYLLGETKYVWHKTTSEWDKKKDSTFAIRLRASSVDGLLLLPVRSDYIVQYKNSLVRRHFKILQQVGAFHLYGGMCPDLVLDLWKASGELGAMLWYHSICNMEEYLADLKILIANVLDIWALIDPNRILTKMKLHVLPHLIKDIRRFGPAVLYSTEIFECWNAIFRFCSILSNHQAPSRDIAITLAGMERFKHQVSGRWWHDTDGQYIRAGEKVCSFLQLNPALQRRLGWVHPEMMVAGEF</sequence>
<dbReference type="GeneID" id="38779590"/>
<dbReference type="PANTHER" id="PTHR31912">
    <property type="entry name" value="IP13529P"/>
    <property type="match status" value="1"/>
</dbReference>
<dbReference type="AlphaFoldDB" id="A0A401GKH1"/>
<comment type="caution">
    <text evidence="1">The sequence shown here is derived from an EMBL/GenBank/DDBJ whole genome shotgun (WGS) entry which is preliminary data.</text>
</comment>
<proteinExistence type="predicted"/>
<dbReference type="STRING" id="139825.A0A401GKH1"/>
<keyword evidence="2" id="KW-1185">Reference proteome</keyword>
<dbReference type="PANTHER" id="PTHR31912:SF34">
    <property type="entry name" value="NOTOCHORD-RELATED PROTEIN"/>
    <property type="match status" value="1"/>
</dbReference>
<accession>A0A401GKH1</accession>
<reference evidence="1 2" key="1">
    <citation type="journal article" date="2018" name="Sci. Rep.">
        <title>Genome sequence of the cauliflower mushroom Sparassis crispa (Hanabiratake) and its association with beneficial usage.</title>
        <authorList>
            <person name="Kiyama R."/>
            <person name="Furutani Y."/>
            <person name="Kawaguchi K."/>
            <person name="Nakanishi T."/>
        </authorList>
    </citation>
    <scope>NUCLEOTIDE SEQUENCE [LARGE SCALE GENOMIC DNA]</scope>
</reference>
<dbReference type="Proteomes" id="UP000287166">
    <property type="component" value="Unassembled WGS sequence"/>
</dbReference>
<organism evidence="1 2">
    <name type="scientific">Sparassis crispa</name>
    <dbReference type="NCBI Taxonomy" id="139825"/>
    <lineage>
        <taxon>Eukaryota</taxon>
        <taxon>Fungi</taxon>
        <taxon>Dikarya</taxon>
        <taxon>Basidiomycota</taxon>
        <taxon>Agaricomycotina</taxon>
        <taxon>Agaricomycetes</taxon>
        <taxon>Polyporales</taxon>
        <taxon>Sparassidaceae</taxon>
        <taxon>Sparassis</taxon>
    </lineage>
</organism>